<evidence type="ECO:0000259" key="1">
    <source>
        <dbReference type="Pfam" id="PF08241"/>
    </source>
</evidence>
<protein>
    <recommendedName>
        <fullName evidence="1">Methyltransferase type 11 domain-containing protein</fullName>
    </recommendedName>
</protein>
<proteinExistence type="predicted"/>
<dbReference type="AlphaFoldDB" id="A0A150RZC4"/>
<accession>A0A150RZC4</accession>
<dbReference type="Gene3D" id="3.40.50.150">
    <property type="entry name" value="Vaccinia Virus protein VP39"/>
    <property type="match status" value="1"/>
</dbReference>
<organism evidence="2 3">
    <name type="scientific">Sorangium cellulosum</name>
    <name type="common">Polyangium cellulosum</name>
    <dbReference type="NCBI Taxonomy" id="56"/>
    <lineage>
        <taxon>Bacteria</taxon>
        <taxon>Pseudomonadati</taxon>
        <taxon>Myxococcota</taxon>
        <taxon>Polyangia</taxon>
        <taxon>Polyangiales</taxon>
        <taxon>Polyangiaceae</taxon>
        <taxon>Sorangium</taxon>
    </lineage>
</organism>
<feature type="domain" description="Methyltransferase type 11" evidence="1">
    <location>
        <begin position="72"/>
        <end position="125"/>
    </location>
</feature>
<dbReference type="CDD" id="cd02440">
    <property type="entry name" value="AdoMet_MTases"/>
    <property type="match status" value="1"/>
</dbReference>
<name>A0A150RZC4_SORCE</name>
<dbReference type="InterPro" id="IPR013216">
    <property type="entry name" value="Methyltransf_11"/>
</dbReference>
<dbReference type="Proteomes" id="UP000075635">
    <property type="component" value="Unassembled WGS sequence"/>
</dbReference>
<dbReference type="GO" id="GO:0008757">
    <property type="term" value="F:S-adenosylmethionine-dependent methyltransferase activity"/>
    <property type="evidence" value="ECO:0007669"/>
    <property type="project" value="InterPro"/>
</dbReference>
<gene>
    <name evidence="2" type="ORF">BE17_15830</name>
</gene>
<evidence type="ECO:0000313" key="3">
    <source>
        <dbReference type="Proteomes" id="UP000075635"/>
    </source>
</evidence>
<dbReference type="InterPro" id="IPR029063">
    <property type="entry name" value="SAM-dependent_MTases_sf"/>
</dbReference>
<comment type="caution">
    <text evidence="2">The sequence shown here is derived from an EMBL/GenBank/DDBJ whole genome shotgun (WGS) entry which is preliminary data.</text>
</comment>
<dbReference type="EMBL" id="JEMB01001675">
    <property type="protein sequence ID" value="KYF85592.1"/>
    <property type="molecule type" value="Genomic_DNA"/>
</dbReference>
<dbReference type="Pfam" id="PF08241">
    <property type="entry name" value="Methyltransf_11"/>
    <property type="match status" value="1"/>
</dbReference>
<evidence type="ECO:0000313" key="2">
    <source>
        <dbReference type="EMBL" id="KYF85592.1"/>
    </source>
</evidence>
<reference evidence="2 3" key="1">
    <citation type="submission" date="2014-02" db="EMBL/GenBank/DDBJ databases">
        <title>The small core and large imbalanced accessory genome model reveals a collaborative survival strategy of Sorangium cellulosum strains in nature.</title>
        <authorList>
            <person name="Han K."/>
            <person name="Peng R."/>
            <person name="Blom J."/>
            <person name="Li Y.-Z."/>
        </authorList>
    </citation>
    <scope>NUCLEOTIDE SEQUENCE [LARGE SCALE GENOMIC DNA]</scope>
    <source>
        <strain evidence="2 3">So0011-07</strain>
    </source>
</reference>
<dbReference type="SUPFAM" id="SSF53335">
    <property type="entry name" value="S-adenosyl-L-methionine-dependent methyltransferases"/>
    <property type="match status" value="1"/>
</dbReference>
<sequence length="243" mass="28070">MLAERIQSIEVLRREPPFPAAFFAEAGLTGLNVGCSFWNMRPDSLNIDLSKLENPGGQATEYGRLAILDGRFYYLEYDVTTPLPLPDASFDWLHTEHLIEHVSQAGGIRFLKEAHRVLKPGGLLRISTPDLALYIDGYRDPSRKFFNKHAKIIEQLGSMFPDVDEPFPEVQDRPAWMVNQIFKHWGHQWIYDFEEMAYVLREAGFDEGSIERRSFRKGRDQKVADIDLVIHRDETLYVEAVRT</sequence>